<name>N9JNW9_ACIBA</name>
<keyword evidence="3" id="KW-0804">Transcription</keyword>
<keyword evidence="1" id="KW-0805">Transcription regulation</keyword>
<dbReference type="EMBL" id="APRE01000029">
    <property type="protein sequence ID" value="ENW73432.1"/>
    <property type="molecule type" value="Genomic_DNA"/>
</dbReference>
<evidence type="ECO:0000313" key="6">
    <source>
        <dbReference type="EMBL" id="ENW73432.1"/>
    </source>
</evidence>
<reference evidence="6 7" key="1">
    <citation type="submission" date="2013-02" db="EMBL/GenBank/DDBJ databases">
        <title>The Genome Sequence of Acinetobacter baumannii NIPH 80.</title>
        <authorList>
            <consortium name="The Broad Institute Genome Sequencing Platform"/>
            <consortium name="The Broad Institute Genome Sequencing Center for Infectious Disease"/>
            <person name="Cerqueira G."/>
            <person name="Feldgarden M."/>
            <person name="Courvalin P."/>
            <person name="Perichon B."/>
            <person name="Grillot-Courvalin C."/>
            <person name="Clermont D."/>
            <person name="Rocha E."/>
            <person name="Yoon E.-J."/>
            <person name="Nemec A."/>
            <person name="Walker B."/>
            <person name="Young S.K."/>
            <person name="Zeng Q."/>
            <person name="Gargeya S."/>
            <person name="Fitzgerald M."/>
            <person name="Haas B."/>
            <person name="Abouelleil A."/>
            <person name="Alvarado L."/>
            <person name="Arachchi H.M."/>
            <person name="Berlin A.M."/>
            <person name="Chapman S.B."/>
            <person name="Dewar J."/>
            <person name="Goldberg J."/>
            <person name="Griggs A."/>
            <person name="Gujja S."/>
            <person name="Hansen M."/>
            <person name="Howarth C."/>
            <person name="Imamovic A."/>
            <person name="Larimer J."/>
            <person name="McCowan C."/>
            <person name="Murphy C."/>
            <person name="Neiman D."/>
            <person name="Pearson M."/>
            <person name="Priest M."/>
            <person name="Roberts A."/>
            <person name="Saif S."/>
            <person name="Shea T."/>
            <person name="Sisk P."/>
            <person name="Sykes S."/>
            <person name="Wortman J."/>
            <person name="Nusbaum C."/>
            <person name="Birren B."/>
        </authorList>
    </citation>
    <scope>NUCLEOTIDE SEQUENCE [LARGE SCALE GENOMIC DNA]</scope>
    <source>
        <strain evidence="6 7">NIPH 80</strain>
    </source>
</reference>
<keyword evidence="2 4" id="KW-0238">DNA-binding</keyword>
<evidence type="ECO:0000313" key="7">
    <source>
        <dbReference type="Proteomes" id="UP000013021"/>
    </source>
</evidence>
<gene>
    <name evidence="6" type="ORF">F913_01366</name>
</gene>
<protein>
    <recommendedName>
        <fullName evidence="5">HTH tetR-type domain-containing protein</fullName>
    </recommendedName>
</protein>
<dbReference type="GO" id="GO:0003677">
    <property type="term" value="F:DNA binding"/>
    <property type="evidence" value="ECO:0007669"/>
    <property type="project" value="UniProtKB-UniRule"/>
</dbReference>
<dbReference type="SUPFAM" id="SSF48498">
    <property type="entry name" value="Tetracyclin repressor-like, C-terminal domain"/>
    <property type="match status" value="1"/>
</dbReference>
<dbReference type="HOGENOM" id="CLU_069356_28_2_6"/>
<dbReference type="Pfam" id="PF00440">
    <property type="entry name" value="TetR_N"/>
    <property type="match status" value="1"/>
</dbReference>
<accession>N9JNW9</accession>
<dbReference type="PANTHER" id="PTHR47506:SF7">
    <property type="entry name" value="TRANSCRIPTIONAL REGULATORY PROTEIN"/>
    <property type="match status" value="1"/>
</dbReference>
<dbReference type="AlphaFoldDB" id="N9JNW9"/>
<evidence type="ECO:0000256" key="4">
    <source>
        <dbReference type="PROSITE-ProRule" id="PRU00335"/>
    </source>
</evidence>
<dbReference type="PATRIC" id="fig|1217629.3.peg.1313"/>
<evidence type="ECO:0000256" key="2">
    <source>
        <dbReference type="ARBA" id="ARBA00023125"/>
    </source>
</evidence>
<organism evidence="6 7">
    <name type="scientific">Acinetobacter baumannii NIPH 80</name>
    <dbReference type="NCBI Taxonomy" id="1217629"/>
    <lineage>
        <taxon>Bacteria</taxon>
        <taxon>Pseudomonadati</taxon>
        <taxon>Pseudomonadota</taxon>
        <taxon>Gammaproteobacteria</taxon>
        <taxon>Moraxellales</taxon>
        <taxon>Moraxellaceae</taxon>
        <taxon>Acinetobacter</taxon>
        <taxon>Acinetobacter calcoaceticus/baumannii complex</taxon>
    </lineage>
</organism>
<dbReference type="SUPFAM" id="SSF46689">
    <property type="entry name" value="Homeodomain-like"/>
    <property type="match status" value="1"/>
</dbReference>
<evidence type="ECO:0000256" key="3">
    <source>
        <dbReference type="ARBA" id="ARBA00023163"/>
    </source>
</evidence>
<evidence type="ECO:0000256" key="1">
    <source>
        <dbReference type="ARBA" id="ARBA00023015"/>
    </source>
</evidence>
<dbReference type="InterPro" id="IPR001647">
    <property type="entry name" value="HTH_TetR"/>
</dbReference>
<sequence>MSPRFNFLDDDYNLKYTGFDVNHNQCIIMTSRVNKSERTNMKVSKTQVKENRDKIVEKATQLFRSKGYDGVGIAELMSSAGFTHGGFYKHFSSKTDLVTITAKYGLEQVLKRIEGLNLPQFIQMYVSRTHRDNRDQGCTLTALSCDAARQPDEVKVEFEEGIEQLIEFIMNERAKQVSLETEELRKQAINILAQSVGAIALSRACPDQSNLSDEILESCRESLLKLAD</sequence>
<dbReference type="PRINTS" id="PR00455">
    <property type="entry name" value="HTHTETR"/>
</dbReference>
<dbReference type="Gene3D" id="1.10.10.60">
    <property type="entry name" value="Homeodomain-like"/>
    <property type="match status" value="1"/>
</dbReference>
<evidence type="ECO:0000259" key="5">
    <source>
        <dbReference type="PROSITE" id="PS50977"/>
    </source>
</evidence>
<dbReference type="InterPro" id="IPR036271">
    <property type="entry name" value="Tet_transcr_reg_TetR-rel_C_sf"/>
</dbReference>
<dbReference type="PANTHER" id="PTHR47506">
    <property type="entry name" value="TRANSCRIPTIONAL REGULATORY PROTEIN"/>
    <property type="match status" value="1"/>
</dbReference>
<feature type="domain" description="HTH tetR-type" evidence="5">
    <location>
        <begin position="49"/>
        <end position="109"/>
    </location>
</feature>
<feature type="DNA-binding region" description="H-T-H motif" evidence="4">
    <location>
        <begin position="72"/>
        <end position="91"/>
    </location>
</feature>
<dbReference type="InterPro" id="IPR009057">
    <property type="entry name" value="Homeodomain-like_sf"/>
</dbReference>
<comment type="caution">
    <text evidence="6">The sequence shown here is derived from an EMBL/GenBank/DDBJ whole genome shotgun (WGS) entry which is preliminary data.</text>
</comment>
<proteinExistence type="predicted"/>
<dbReference type="Gene3D" id="1.10.357.10">
    <property type="entry name" value="Tetracycline Repressor, domain 2"/>
    <property type="match status" value="1"/>
</dbReference>
<dbReference type="Proteomes" id="UP000013021">
    <property type="component" value="Unassembled WGS sequence"/>
</dbReference>
<dbReference type="PROSITE" id="PS50977">
    <property type="entry name" value="HTH_TETR_2"/>
    <property type="match status" value="1"/>
</dbReference>